<keyword evidence="1" id="KW-0472">Membrane</keyword>
<keyword evidence="1" id="KW-0812">Transmembrane</keyword>
<comment type="caution">
    <text evidence="2">The sequence shown here is derived from an EMBL/GenBank/DDBJ whole genome shotgun (WGS) entry which is preliminary data.</text>
</comment>
<feature type="transmembrane region" description="Helical" evidence="1">
    <location>
        <begin position="54"/>
        <end position="73"/>
    </location>
</feature>
<protein>
    <submittedName>
        <fullName evidence="2">Uncharacterized protein</fullName>
    </submittedName>
</protein>
<feature type="transmembrane region" description="Helical" evidence="1">
    <location>
        <begin position="12"/>
        <end position="34"/>
    </location>
</feature>
<reference evidence="2 3" key="1">
    <citation type="journal article" date="2024" name="Nat. Commun.">
        <title>Phylogenomics reveals the evolutionary origins of lichenization in chlorophyte algae.</title>
        <authorList>
            <person name="Puginier C."/>
            <person name="Libourel C."/>
            <person name="Otte J."/>
            <person name="Skaloud P."/>
            <person name="Haon M."/>
            <person name="Grisel S."/>
            <person name="Petersen M."/>
            <person name="Berrin J.G."/>
            <person name="Delaux P.M."/>
            <person name="Dal Grande F."/>
            <person name="Keller J."/>
        </authorList>
    </citation>
    <scope>NUCLEOTIDE SEQUENCE [LARGE SCALE GENOMIC DNA]</scope>
    <source>
        <strain evidence="2 3">SAG 2145</strain>
    </source>
</reference>
<evidence type="ECO:0000313" key="2">
    <source>
        <dbReference type="EMBL" id="KAK9819102.1"/>
    </source>
</evidence>
<evidence type="ECO:0000256" key="1">
    <source>
        <dbReference type="SAM" id="Phobius"/>
    </source>
</evidence>
<proteinExistence type="predicted"/>
<dbReference type="Proteomes" id="UP001438707">
    <property type="component" value="Unassembled WGS sequence"/>
</dbReference>
<accession>A0AAW1QCU1</accession>
<keyword evidence="1" id="KW-1133">Transmembrane helix</keyword>
<evidence type="ECO:0000313" key="3">
    <source>
        <dbReference type="Proteomes" id="UP001438707"/>
    </source>
</evidence>
<gene>
    <name evidence="2" type="ORF">WJX74_000758</name>
</gene>
<sequence>MDDRVKLHLQLLSFAVTGGLIGGVINALVAPLFGELHILSLFGVSLTPELTKAGVYHNGFWGALWGLALMVPWHKYLSPWTLRAFVIGLLPAAVQLLLIFPLGGMSIGGVSLGVCMPLFVILFNTVFWSFPAYAWFTATGLDSEDSPEWMAL</sequence>
<organism evidence="2 3">
    <name type="scientific">Apatococcus lobatus</name>
    <dbReference type="NCBI Taxonomy" id="904363"/>
    <lineage>
        <taxon>Eukaryota</taxon>
        <taxon>Viridiplantae</taxon>
        <taxon>Chlorophyta</taxon>
        <taxon>core chlorophytes</taxon>
        <taxon>Trebouxiophyceae</taxon>
        <taxon>Chlorellales</taxon>
        <taxon>Chlorellaceae</taxon>
        <taxon>Apatococcus</taxon>
    </lineage>
</organism>
<name>A0AAW1QCU1_9CHLO</name>
<dbReference type="EMBL" id="JALJOS010000050">
    <property type="protein sequence ID" value="KAK9819102.1"/>
    <property type="molecule type" value="Genomic_DNA"/>
</dbReference>
<keyword evidence="3" id="KW-1185">Reference proteome</keyword>
<feature type="transmembrane region" description="Helical" evidence="1">
    <location>
        <begin position="80"/>
        <end position="100"/>
    </location>
</feature>
<feature type="transmembrane region" description="Helical" evidence="1">
    <location>
        <begin position="106"/>
        <end position="127"/>
    </location>
</feature>
<dbReference type="AlphaFoldDB" id="A0AAW1QCU1"/>